<gene>
    <name evidence="1" type="ORF">KKI46_01840</name>
</gene>
<organism evidence="1 2">
    <name type="scientific">Exiguobacterium acetylicum</name>
    <name type="common">Brevibacterium acetylicum</name>
    <dbReference type="NCBI Taxonomy" id="41170"/>
    <lineage>
        <taxon>Bacteria</taxon>
        <taxon>Bacillati</taxon>
        <taxon>Bacillota</taxon>
        <taxon>Bacilli</taxon>
        <taxon>Bacillales</taxon>
        <taxon>Bacillales Family XII. Incertae Sedis</taxon>
        <taxon>Exiguobacterium</taxon>
    </lineage>
</organism>
<name>A0ABX8GA06_EXIAC</name>
<reference evidence="1 2" key="1">
    <citation type="submission" date="2021-05" db="EMBL/GenBank/DDBJ databases">
        <title>Biocontrol using Exiguobacterium acetylicum SI17 against litchi downy blight caused by Peronophythora litchii.</title>
        <authorList>
            <person name="Zheng L."/>
        </authorList>
    </citation>
    <scope>NUCLEOTIDE SEQUENCE [LARGE SCALE GENOMIC DNA]</scope>
    <source>
        <strain evidence="1 2">SI17</strain>
    </source>
</reference>
<evidence type="ECO:0000313" key="2">
    <source>
        <dbReference type="Proteomes" id="UP000679498"/>
    </source>
</evidence>
<accession>A0ABX8GA06</accession>
<keyword evidence="2" id="KW-1185">Reference proteome</keyword>
<proteinExistence type="predicted"/>
<dbReference type="GeneID" id="88810387"/>
<sequence length="146" mass="17396">MQTVERIYFRESGMGRGQTFWWDRTSRTVRAEDEEGLLGPWYPKGRLFLDEEDHPLFRKLTEEDIYLIDMWSDRFNADEWREYADSESLTMMDGTAWEIHVTTENGTEKVSRSNVFPPGWEMIRELLYGYYDAGSNRKDEEGEGER</sequence>
<dbReference type="EMBL" id="CP075897">
    <property type="protein sequence ID" value="QWB30439.1"/>
    <property type="molecule type" value="Genomic_DNA"/>
</dbReference>
<protein>
    <submittedName>
        <fullName evidence="1">Uncharacterized protein</fullName>
    </submittedName>
</protein>
<dbReference type="Proteomes" id="UP000679498">
    <property type="component" value="Chromosome"/>
</dbReference>
<evidence type="ECO:0000313" key="1">
    <source>
        <dbReference type="EMBL" id="QWB30439.1"/>
    </source>
</evidence>
<dbReference type="RefSeq" id="WP_214813482.1">
    <property type="nucleotide sequence ID" value="NZ_CP075897.1"/>
</dbReference>